<dbReference type="AlphaFoldDB" id="A0A915IME9"/>
<keyword evidence="4" id="KW-0001">2Fe-2S</keyword>
<dbReference type="OMA" id="KRTWLIA"/>
<evidence type="ECO:0000256" key="1">
    <source>
        <dbReference type="ARBA" id="ARBA00004167"/>
    </source>
</evidence>
<dbReference type="Pfam" id="PF02921">
    <property type="entry name" value="UCR_TM"/>
    <property type="match status" value="1"/>
</dbReference>
<dbReference type="WBParaSite" id="nRc.2.0.1.t15151-RA">
    <property type="protein sequence ID" value="nRc.2.0.1.t15151-RA"/>
    <property type="gene ID" value="nRc.2.0.1.g15151"/>
</dbReference>
<evidence type="ECO:0000256" key="5">
    <source>
        <dbReference type="ARBA" id="ARBA00022723"/>
    </source>
</evidence>
<evidence type="ECO:0000256" key="4">
    <source>
        <dbReference type="ARBA" id="ARBA00022714"/>
    </source>
</evidence>
<dbReference type="InterPro" id="IPR037008">
    <property type="entry name" value="bc1_Rieske_TM_sf"/>
</dbReference>
<dbReference type="SUPFAM" id="SSF50022">
    <property type="entry name" value="ISP domain"/>
    <property type="match status" value="1"/>
</dbReference>
<protein>
    <submittedName>
        <fullName evidence="14">Cytochrome b-c1 complex subunit Rieske, mitochondrial</fullName>
    </submittedName>
</protein>
<dbReference type="InterPro" id="IPR014349">
    <property type="entry name" value="Rieske_Fe-S_prot"/>
</dbReference>
<dbReference type="InterPro" id="IPR005805">
    <property type="entry name" value="Rieske_Fe-S_prot_C"/>
</dbReference>
<keyword evidence="3" id="KW-0812">Transmembrane</keyword>
<evidence type="ECO:0000256" key="10">
    <source>
        <dbReference type="ARBA" id="ARBA00023157"/>
    </source>
</evidence>
<proteinExistence type="inferred from homology"/>
<dbReference type="PRINTS" id="PR00162">
    <property type="entry name" value="RIESKE"/>
</dbReference>
<reference evidence="14" key="1">
    <citation type="submission" date="2022-11" db="UniProtKB">
        <authorList>
            <consortium name="WormBaseParasite"/>
        </authorList>
    </citation>
    <scope>IDENTIFICATION</scope>
</reference>
<dbReference type="Gene3D" id="1.20.5.270">
    <property type="entry name" value="Ubiquinol cytochrome reductase, transmembrane domain"/>
    <property type="match status" value="1"/>
</dbReference>
<evidence type="ECO:0000313" key="14">
    <source>
        <dbReference type="WBParaSite" id="nRc.2.0.1.t15151-RA"/>
    </source>
</evidence>
<evidence type="ECO:0000256" key="11">
    <source>
        <dbReference type="ARBA" id="ARBA00034078"/>
    </source>
</evidence>
<dbReference type="InterPro" id="IPR004192">
    <property type="entry name" value="Rieske_TM"/>
</dbReference>
<keyword evidence="13" id="KW-1185">Reference proteome</keyword>
<sequence length="199" mass="22449">MIHGGPNSIRYSHTDVSFPDFESYRRDSSKDVTKRCIETEDQRKVGPYLAYGVAGILSLYSVKHIANTIIEYKSAPRSMLALAAIEVNLNDIPEGKSATFLWRGKPVFVRHRTKEQIERERAVKADTLRDPQTDEQRVKKAEWLVVIANAGSYGGYYCPCHGSHYDTSGRIRQGPAPLNLEVPEYYEFVGDDKLVVGKP</sequence>
<evidence type="ECO:0000256" key="6">
    <source>
        <dbReference type="ARBA" id="ARBA00022989"/>
    </source>
</evidence>
<dbReference type="FunFam" id="2.102.10.10:FF:000001">
    <property type="entry name" value="Cytochrome b-c1 complex subunit Rieske, mitochondrial"/>
    <property type="match status" value="1"/>
</dbReference>
<dbReference type="InterPro" id="IPR017941">
    <property type="entry name" value="Rieske_2Fe-2S"/>
</dbReference>
<keyword evidence="6" id="KW-1133">Transmembrane helix</keyword>
<comment type="cofactor">
    <cofactor evidence="11">
        <name>[2Fe-2S] cluster</name>
        <dbReference type="ChEBI" id="CHEBI:190135"/>
    </cofactor>
</comment>
<keyword evidence="10" id="KW-1015">Disulfide bond</keyword>
<evidence type="ECO:0000256" key="7">
    <source>
        <dbReference type="ARBA" id="ARBA00023004"/>
    </source>
</evidence>
<dbReference type="GO" id="GO:0046872">
    <property type="term" value="F:metal ion binding"/>
    <property type="evidence" value="ECO:0007669"/>
    <property type="project" value="UniProtKB-KW"/>
</dbReference>
<organism evidence="13 14">
    <name type="scientific">Romanomermis culicivorax</name>
    <name type="common">Nematode worm</name>
    <dbReference type="NCBI Taxonomy" id="13658"/>
    <lineage>
        <taxon>Eukaryota</taxon>
        <taxon>Metazoa</taxon>
        <taxon>Ecdysozoa</taxon>
        <taxon>Nematoda</taxon>
        <taxon>Enoplea</taxon>
        <taxon>Dorylaimia</taxon>
        <taxon>Mermithida</taxon>
        <taxon>Mermithoidea</taxon>
        <taxon>Mermithidae</taxon>
        <taxon>Romanomermis</taxon>
    </lineage>
</organism>
<keyword evidence="9" id="KW-0472">Membrane</keyword>
<dbReference type="GO" id="GO:0008121">
    <property type="term" value="F:quinol-cytochrome-c reductase activity"/>
    <property type="evidence" value="ECO:0007669"/>
    <property type="project" value="InterPro"/>
</dbReference>
<evidence type="ECO:0000259" key="12">
    <source>
        <dbReference type="PROSITE" id="PS51296"/>
    </source>
</evidence>
<keyword evidence="8" id="KW-0411">Iron-sulfur</keyword>
<evidence type="ECO:0000256" key="2">
    <source>
        <dbReference type="ARBA" id="ARBA00010651"/>
    </source>
</evidence>
<dbReference type="SUPFAM" id="SSF81502">
    <property type="entry name" value="ISP transmembrane anchor"/>
    <property type="match status" value="1"/>
</dbReference>
<keyword evidence="7" id="KW-0408">Iron</keyword>
<dbReference type="CDD" id="cd03470">
    <property type="entry name" value="Rieske_cytochrome_bc1"/>
    <property type="match status" value="1"/>
</dbReference>
<dbReference type="InterPro" id="IPR006317">
    <property type="entry name" value="Ubiquinol_cyt_c_Rdtase_Fe-S-su"/>
</dbReference>
<accession>A0A915IME9</accession>
<comment type="subcellular location">
    <subcellularLocation>
        <location evidence="1">Membrane</location>
        <topology evidence="1">Single-pass membrane protein</topology>
    </subcellularLocation>
</comment>
<evidence type="ECO:0000313" key="13">
    <source>
        <dbReference type="Proteomes" id="UP000887565"/>
    </source>
</evidence>
<dbReference type="GO" id="GO:0051537">
    <property type="term" value="F:2 iron, 2 sulfur cluster binding"/>
    <property type="evidence" value="ECO:0007669"/>
    <property type="project" value="UniProtKB-KW"/>
</dbReference>
<dbReference type="GO" id="GO:0016020">
    <property type="term" value="C:membrane"/>
    <property type="evidence" value="ECO:0007669"/>
    <property type="project" value="UniProtKB-SubCell"/>
</dbReference>
<name>A0A915IME9_ROMCU</name>
<dbReference type="InterPro" id="IPR036922">
    <property type="entry name" value="Rieske_2Fe-2S_sf"/>
</dbReference>
<keyword evidence="5" id="KW-0479">Metal-binding</keyword>
<dbReference type="Proteomes" id="UP000887565">
    <property type="component" value="Unplaced"/>
</dbReference>
<feature type="domain" description="Rieske" evidence="12">
    <location>
        <begin position="154"/>
        <end position="194"/>
    </location>
</feature>
<evidence type="ECO:0000256" key="9">
    <source>
        <dbReference type="ARBA" id="ARBA00023136"/>
    </source>
</evidence>
<dbReference type="NCBIfam" id="TIGR01416">
    <property type="entry name" value="Rieske_proteo"/>
    <property type="match status" value="1"/>
</dbReference>
<dbReference type="Gene3D" id="2.102.10.10">
    <property type="entry name" value="Rieske [2Fe-2S] iron-sulphur domain"/>
    <property type="match status" value="1"/>
</dbReference>
<dbReference type="PANTHER" id="PTHR10134">
    <property type="entry name" value="CYTOCHROME B-C1 COMPLEX SUBUNIT RIESKE, MITOCHONDRIAL"/>
    <property type="match status" value="1"/>
</dbReference>
<evidence type="ECO:0000256" key="3">
    <source>
        <dbReference type="ARBA" id="ARBA00022692"/>
    </source>
</evidence>
<dbReference type="PROSITE" id="PS51296">
    <property type="entry name" value="RIESKE"/>
    <property type="match status" value="1"/>
</dbReference>
<comment type="similarity">
    <text evidence="2">Belongs to the Rieske iron-sulfur protein family.</text>
</comment>
<evidence type="ECO:0000256" key="8">
    <source>
        <dbReference type="ARBA" id="ARBA00023014"/>
    </source>
</evidence>